<feature type="transmembrane region" description="Helical" evidence="1">
    <location>
        <begin position="1003"/>
        <end position="1025"/>
    </location>
</feature>
<evidence type="ECO:0000313" key="4">
    <source>
        <dbReference type="Proteomes" id="UP001318682"/>
    </source>
</evidence>
<sequence>MTLLIRNLLLMLCFMLSFVPGSVQAQQNEPGFCQPLFADLTAAELFDAQKRADFSARTRDQNQRSLFATMQSGLATALQDPNPLLRDDTWGDYTRNGLARLCQEIPDLTAENGATETIKLAVEFGELTSYVPFWRGRLTAVDDFLPMGPDTTPNLTLLRLAGSPSSTAAVLRPSSGDGCAGLTGAALSQRAQVAFDTLAPGGTLETLCAVLPVFPGGAGFADALDAYGKLEAAFPGALDKLRDPAFARWMAKDLQNRLFLLAGTRHTVTFLLRAFAKTIPDAPLTDPAGDPPSCQVASNPTTLTFYNFDQPQLDLLVQTIDVAGLLAPLAEQSFSSAELLNAAIRGALAEALDLCTVDRISQLVLGSDPLGLRFQLDPQRVAGFVLNPDLLDSAPVLQPLTGVKTANRDDLIAGLEINLSNALSAALNAQIEEAADLLSAAAEEVSEPLDAARVDPENFDPLDLPPLIGVTDASVTAALQTLPNEAFKQAIYDGPFLTGTNVELIKADVRALLRPLVADQVKDIVARDMALIDAAISSDWQLTPDLLDRIMSVEGVAQSAGDPSAANLEERMQSLLRITYPTERLFQAALNTIPAATGQLVSAPLSPDLNARAIKVATTSLENPNDPRVTGNFAAPDCNCVPKRNLPDNSHVYGFYPFWFSPLEEAARENPEAVLAPAPIDFGMISRIAFYGLEFQFEFPQAAAGDRNLQLKNLTHWVKMKRDFINSAHQHRAEVDLAFDLRNWAAWSEVEQTYAIERIVDHSGPIARLQDRSLAGVRNAIPTLFDVMQPDGVTLIFEDYSGRPNDEINTSKMIRIIRQVQDALEPRGQTVNLAFDFSLIDVPPSEALMNDLRELLIPGEDGEKTVDKILVFLERPTTETKKNLRARMDQGDFRGTERSTVLRSFIPILPPSAHEQVKQRLLDGQDPDPDADAFSQFLDDVVYFQDNFAGIGFWPVPLPDGVETPALNEIIATEWNAATLPVQLTLIQGSFDQVCTWSCPRRAYITLVAMAVFAVVILLTWRSFYSGLIDKIAFKMGVVRIGVAGVFVMLVILSTCDHKAFWPPILLIALIVFLLLTLLGTIIQRARNGPKP</sequence>
<feature type="chain" id="PRO_5045309274" evidence="2">
    <location>
        <begin position="26"/>
        <end position="1092"/>
    </location>
</feature>
<proteinExistence type="predicted"/>
<feature type="signal peptide" evidence="2">
    <location>
        <begin position="1"/>
        <end position="25"/>
    </location>
</feature>
<organism evidence="3 4">
    <name type="scientific">Roseobacter fucihabitans</name>
    <dbReference type="NCBI Taxonomy" id="1537242"/>
    <lineage>
        <taxon>Bacteria</taxon>
        <taxon>Pseudomonadati</taxon>
        <taxon>Pseudomonadota</taxon>
        <taxon>Alphaproteobacteria</taxon>
        <taxon>Rhodobacterales</taxon>
        <taxon>Roseobacteraceae</taxon>
        <taxon>Roseobacter</taxon>
    </lineage>
</organism>
<evidence type="ECO:0000256" key="2">
    <source>
        <dbReference type="SAM" id="SignalP"/>
    </source>
</evidence>
<feature type="transmembrane region" description="Helical" evidence="1">
    <location>
        <begin position="1061"/>
        <end position="1083"/>
    </location>
</feature>
<evidence type="ECO:0000256" key="1">
    <source>
        <dbReference type="SAM" id="Phobius"/>
    </source>
</evidence>
<keyword evidence="4" id="KW-1185">Reference proteome</keyword>
<dbReference type="Proteomes" id="UP001318682">
    <property type="component" value="Chromosome"/>
</dbReference>
<keyword evidence="1" id="KW-0472">Membrane</keyword>
<name>A0ABZ2BLW0_9RHOB</name>
<reference evidence="3 4" key="1">
    <citation type="submission" date="2015-07" db="EMBL/GenBank/DDBJ databases">
        <authorList>
            <person name="Voget S."/>
            <person name="Dogs M."/>
            <person name="Brinkhoff T.H."/>
            <person name="Daniel R."/>
        </authorList>
    </citation>
    <scope>NUCLEOTIDE SEQUENCE [LARGE SCALE GENOMIC DNA]</scope>
    <source>
        <strain evidence="3 4">B14</strain>
    </source>
</reference>
<protein>
    <submittedName>
        <fullName evidence="3">Uncharacterized protein</fullName>
    </submittedName>
</protein>
<dbReference type="RefSeq" id="WP_187428051.1">
    <property type="nucleotide sequence ID" value="NZ_CP143423.1"/>
</dbReference>
<accession>A0ABZ2BLW0</accession>
<keyword evidence="1" id="KW-0812">Transmembrane</keyword>
<feature type="transmembrane region" description="Helical" evidence="1">
    <location>
        <begin position="1037"/>
        <end position="1055"/>
    </location>
</feature>
<keyword evidence="2" id="KW-0732">Signal</keyword>
<keyword evidence="1" id="KW-1133">Transmembrane helix</keyword>
<reference evidence="4" key="2">
    <citation type="submission" date="2024-01" db="EMBL/GenBank/DDBJ databases">
        <title>Roseobacter fucihabitans sp. nov., isolated from the brown alga Fucus spiralis.</title>
        <authorList>
            <person name="Hahnke S."/>
            <person name="Berger M."/>
            <person name="Schlingloff A."/>
            <person name="Athale I."/>
            <person name="Neumann-Schaal M."/>
            <person name="Adenaya A."/>
            <person name="Poehlein A."/>
            <person name="Daniel R."/>
            <person name="Pertersen J."/>
            <person name="Brinkhoff T."/>
        </authorList>
    </citation>
    <scope>NUCLEOTIDE SEQUENCE [LARGE SCALE GENOMIC DNA]</scope>
    <source>
        <strain evidence="4">B14</strain>
    </source>
</reference>
<gene>
    <name evidence="3" type="ORF">ROLI_001670</name>
</gene>
<dbReference type="EMBL" id="CP143423">
    <property type="protein sequence ID" value="WVX47102.1"/>
    <property type="molecule type" value="Genomic_DNA"/>
</dbReference>
<evidence type="ECO:0000313" key="3">
    <source>
        <dbReference type="EMBL" id="WVX47102.1"/>
    </source>
</evidence>